<evidence type="ECO:0000313" key="5">
    <source>
        <dbReference type="EMBL" id="ORJ58316.1"/>
    </source>
</evidence>
<dbReference type="InterPro" id="IPR032466">
    <property type="entry name" value="Metal_Hydrolase"/>
</dbReference>
<dbReference type="Gene3D" id="3.20.20.140">
    <property type="entry name" value="Metal-dependent hydrolases"/>
    <property type="match status" value="1"/>
</dbReference>
<accession>A0A1X0XZM9</accession>
<dbReference type="InterPro" id="IPR001130">
    <property type="entry name" value="TatD-like"/>
</dbReference>
<dbReference type="PANTHER" id="PTHR46124:SF3">
    <property type="entry name" value="HYDROLASE"/>
    <property type="match status" value="1"/>
</dbReference>
<sequence length="272" mass="29631">MPTMKEGVSRLFDSHCHLDRLAPETTAGAALSAARRAGVGGWLLPGVRRRHWPDLLAIAAADADVRAAPGLHPMMAAQWDDSAATELAGLLQQPECAAVGEIGLDGMIDIPRRLQETAFHEQLQLAVAAGKPVLIHCRRAWGEVLAILRRERAERVGGILHGFGGSPQIAREAVDLGFVIAFGGPLTYPNARKRVEVLRGLPDDAIVLESDAPDLPPHPHRGEPNRPEWLPLIAAKVAEIRGWDSEETARITTENTHRILRRQSQPGNEPWT</sequence>
<dbReference type="SUPFAM" id="SSF51556">
    <property type="entry name" value="Metallo-dependent hydrolases"/>
    <property type="match status" value="1"/>
</dbReference>
<evidence type="ECO:0008006" key="7">
    <source>
        <dbReference type="Google" id="ProtNLM"/>
    </source>
</evidence>
<dbReference type="GO" id="GO:0016788">
    <property type="term" value="F:hydrolase activity, acting on ester bonds"/>
    <property type="evidence" value="ECO:0007669"/>
    <property type="project" value="InterPro"/>
</dbReference>
<name>A0A1X0XZM9_9BACT</name>
<comment type="similarity">
    <text evidence="1">Belongs to the metallo-dependent hydrolases superfamily. TatD-type hydrolase family.</text>
</comment>
<dbReference type="AlphaFoldDB" id="A0A1X0XZM9"/>
<dbReference type="GO" id="GO:0005829">
    <property type="term" value="C:cytosol"/>
    <property type="evidence" value="ECO:0007669"/>
    <property type="project" value="TreeGrafter"/>
</dbReference>
<feature type="binding site" evidence="4">
    <location>
        <position position="211"/>
    </location>
    <ligand>
        <name>a divalent metal cation</name>
        <dbReference type="ChEBI" id="CHEBI:60240"/>
        <label>1</label>
    </ligand>
</feature>
<evidence type="ECO:0000313" key="6">
    <source>
        <dbReference type="Proteomes" id="UP000193136"/>
    </source>
</evidence>
<dbReference type="GO" id="GO:0046872">
    <property type="term" value="F:metal ion binding"/>
    <property type="evidence" value="ECO:0007669"/>
    <property type="project" value="UniProtKB-KW"/>
</dbReference>
<organism evidence="5 6">
    <name type="scientific">Geothermobacter hydrogeniphilus</name>
    <dbReference type="NCBI Taxonomy" id="1969733"/>
    <lineage>
        <taxon>Bacteria</taxon>
        <taxon>Pseudomonadati</taxon>
        <taxon>Thermodesulfobacteriota</taxon>
        <taxon>Desulfuromonadia</taxon>
        <taxon>Desulfuromonadales</taxon>
        <taxon>Geothermobacteraceae</taxon>
        <taxon>Geothermobacter</taxon>
    </lineage>
</organism>
<dbReference type="Pfam" id="PF01026">
    <property type="entry name" value="TatD_DNase"/>
    <property type="match status" value="1"/>
</dbReference>
<dbReference type="Proteomes" id="UP000193136">
    <property type="component" value="Unassembled WGS sequence"/>
</dbReference>
<protein>
    <recommendedName>
        <fullName evidence="7">TatD DNase family protein</fullName>
    </recommendedName>
</protein>
<feature type="binding site" evidence="4">
    <location>
        <position position="101"/>
    </location>
    <ligand>
        <name>a divalent metal cation</name>
        <dbReference type="ChEBI" id="CHEBI:60240"/>
        <label>1</label>
    </ligand>
</feature>
<dbReference type="PIRSF" id="PIRSF005902">
    <property type="entry name" value="DNase_TatD"/>
    <property type="match status" value="1"/>
</dbReference>
<proteinExistence type="inferred from homology"/>
<reference evidence="5 6" key="1">
    <citation type="submission" date="2017-03" db="EMBL/GenBank/DDBJ databases">
        <title>Genome sequence of Geothermobacter sp. EPR-M, Deep-Sea Iron Reducer.</title>
        <authorList>
            <person name="Tully B."/>
            <person name="Savalia P."/>
            <person name="Abuyen K."/>
            <person name="Baughan C."/>
            <person name="Romero E."/>
            <person name="Ronkowski C."/>
            <person name="Torres B."/>
            <person name="Tremblay J."/>
            <person name="Trujillo A."/>
            <person name="Tyler M."/>
            <person name="Perez-Rodriguez I."/>
            <person name="Amend J."/>
        </authorList>
    </citation>
    <scope>NUCLEOTIDE SEQUENCE [LARGE SCALE GENOMIC DNA]</scope>
    <source>
        <strain evidence="5 6">EPR-M</strain>
    </source>
</reference>
<dbReference type="CDD" id="cd01310">
    <property type="entry name" value="TatD_DNAse"/>
    <property type="match status" value="1"/>
</dbReference>
<gene>
    <name evidence="5" type="ORF">B5V00_12730</name>
</gene>
<keyword evidence="2 4" id="KW-0479">Metal-binding</keyword>
<dbReference type="PANTHER" id="PTHR46124">
    <property type="entry name" value="D-AMINOACYL-TRNA DEACYLASE"/>
    <property type="match status" value="1"/>
</dbReference>
<evidence type="ECO:0000256" key="4">
    <source>
        <dbReference type="PIRSR" id="PIRSR005902-1"/>
    </source>
</evidence>
<evidence type="ECO:0000256" key="2">
    <source>
        <dbReference type="ARBA" id="ARBA00022723"/>
    </source>
</evidence>
<keyword evidence="3" id="KW-0378">Hydrolase</keyword>
<feature type="binding site" evidence="4">
    <location>
        <position position="15"/>
    </location>
    <ligand>
        <name>a divalent metal cation</name>
        <dbReference type="ChEBI" id="CHEBI:60240"/>
        <label>1</label>
    </ligand>
</feature>
<comment type="caution">
    <text evidence="5">The sequence shown here is derived from an EMBL/GenBank/DDBJ whole genome shotgun (WGS) entry which is preliminary data.</text>
</comment>
<dbReference type="STRING" id="1969733.B5V00_12730"/>
<feature type="binding site" evidence="4">
    <location>
        <position position="161"/>
    </location>
    <ligand>
        <name>a divalent metal cation</name>
        <dbReference type="ChEBI" id="CHEBI:60240"/>
        <label>2</label>
    </ligand>
</feature>
<feature type="binding site" evidence="4">
    <location>
        <position position="136"/>
    </location>
    <ligand>
        <name>a divalent metal cation</name>
        <dbReference type="ChEBI" id="CHEBI:60240"/>
        <label>2</label>
    </ligand>
</feature>
<dbReference type="InterPro" id="IPR018228">
    <property type="entry name" value="DNase_TatD-rel_CS"/>
</dbReference>
<dbReference type="OrthoDB" id="9810005at2"/>
<dbReference type="PROSITE" id="PS01137">
    <property type="entry name" value="TATD_1"/>
    <property type="match status" value="1"/>
</dbReference>
<dbReference type="FunFam" id="3.20.20.140:FF:000005">
    <property type="entry name" value="TatD family hydrolase"/>
    <property type="match status" value="1"/>
</dbReference>
<dbReference type="EMBL" id="NAAD01000016">
    <property type="protein sequence ID" value="ORJ58316.1"/>
    <property type="molecule type" value="Genomic_DNA"/>
</dbReference>
<feature type="binding site" evidence="4">
    <location>
        <position position="17"/>
    </location>
    <ligand>
        <name>a divalent metal cation</name>
        <dbReference type="ChEBI" id="CHEBI:60240"/>
        <label>1</label>
    </ligand>
</feature>
<evidence type="ECO:0000256" key="3">
    <source>
        <dbReference type="ARBA" id="ARBA00022801"/>
    </source>
</evidence>
<evidence type="ECO:0000256" key="1">
    <source>
        <dbReference type="ARBA" id="ARBA00009275"/>
    </source>
</evidence>
<keyword evidence="6" id="KW-1185">Reference proteome</keyword>